<comment type="caution">
    <text evidence="4">The sequence shown here is derived from an EMBL/GenBank/DDBJ whole genome shotgun (WGS) entry which is preliminary data.</text>
</comment>
<dbReference type="InterPro" id="IPR045281">
    <property type="entry name" value="CONSTANS-like"/>
</dbReference>
<organism evidence="4 5">
    <name type="scientific">Blepharisma stoltei</name>
    <dbReference type="NCBI Taxonomy" id="1481888"/>
    <lineage>
        <taxon>Eukaryota</taxon>
        <taxon>Sar</taxon>
        <taxon>Alveolata</taxon>
        <taxon>Ciliophora</taxon>
        <taxon>Postciliodesmatophora</taxon>
        <taxon>Heterotrichea</taxon>
        <taxon>Heterotrichida</taxon>
        <taxon>Blepharismidae</taxon>
        <taxon>Blepharisma</taxon>
    </lineage>
</organism>
<gene>
    <name evidence="4" type="ORF">BSTOLATCC_MIC18952</name>
</gene>
<accession>A0AAU9IX48</accession>
<evidence type="ECO:0000259" key="3">
    <source>
        <dbReference type="PROSITE" id="PS51017"/>
    </source>
</evidence>
<dbReference type="GO" id="GO:0005634">
    <property type="term" value="C:nucleus"/>
    <property type="evidence" value="ECO:0007669"/>
    <property type="project" value="UniProtKB-SubCell"/>
</dbReference>
<reference evidence="4" key="1">
    <citation type="submission" date="2021-09" db="EMBL/GenBank/DDBJ databases">
        <authorList>
            <consortium name="AG Swart"/>
            <person name="Singh M."/>
            <person name="Singh A."/>
            <person name="Seah K."/>
            <person name="Emmerich C."/>
        </authorList>
    </citation>
    <scope>NUCLEOTIDE SEQUENCE</scope>
    <source>
        <strain evidence="4">ATCC30299</strain>
    </source>
</reference>
<evidence type="ECO:0000313" key="4">
    <source>
        <dbReference type="EMBL" id="CAG9317710.1"/>
    </source>
</evidence>
<dbReference type="Pfam" id="PF06203">
    <property type="entry name" value="CCT"/>
    <property type="match status" value="1"/>
</dbReference>
<evidence type="ECO:0000313" key="5">
    <source>
        <dbReference type="Proteomes" id="UP001162131"/>
    </source>
</evidence>
<dbReference type="AlphaFoldDB" id="A0AAU9IX48"/>
<proteinExistence type="predicted"/>
<comment type="subcellular location">
    <subcellularLocation>
        <location evidence="1">Nucleus</location>
    </subcellularLocation>
</comment>
<dbReference type="PANTHER" id="PTHR31319">
    <property type="entry name" value="ZINC FINGER PROTEIN CONSTANS-LIKE 4"/>
    <property type="match status" value="1"/>
</dbReference>
<evidence type="ECO:0000256" key="1">
    <source>
        <dbReference type="ARBA" id="ARBA00004123"/>
    </source>
</evidence>
<feature type="domain" description="CCT" evidence="3">
    <location>
        <begin position="112"/>
        <end position="154"/>
    </location>
</feature>
<dbReference type="Proteomes" id="UP001162131">
    <property type="component" value="Unassembled WGS sequence"/>
</dbReference>
<dbReference type="EMBL" id="CAJZBQ010000018">
    <property type="protein sequence ID" value="CAG9317710.1"/>
    <property type="molecule type" value="Genomic_DNA"/>
</dbReference>
<evidence type="ECO:0000256" key="2">
    <source>
        <dbReference type="ARBA" id="ARBA00023242"/>
    </source>
</evidence>
<sequence>MERFQDNFLCEYDLEAIHGDFLERDRCNSFQASFEMPFPPNLQEDPLCSHISDLQDISLVEPNLFPSEVASTTISEYTSDDQSDAQKAIPIYQFVVIPCNSNKIGSISYEERQKKLQKYREKKARRTWRKKVNYDSRKKVADKRLRYKGRFITRDQAISIGIQDVPKLDMEKQEFSKNMTDTHN</sequence>
<keyword evidence="2" id="KW-0539">Nucleus</keyword>
<dbReference type="InterPro" id="IPR010402">
    <property type="entry name" value="CCT_domain"/>
</dbReference>
<dbReference type="PANTHER" id="PTHR31319:SF77">
    <property type="entry name" value="ZINC FINGER PROTEIN CONSTANS-LIKE 4"/>
    <property type="match status" value="1"/>
</dbReference>
<dbReference type="PROSITE" id="PS51017">
    <property type="entry name" value="CCT"/>
    <property type="match status" value="1"/>
</dbReference>
<keyword evidence="5" id="KW-1185">Reference proteome</keyword>
<name>A0AAU9IX48_9CILI</name>
<protein>
    <recommendedName>
        <fullName evidence="3">CCT domain-containing protein</fullName>
    </recommendedName>
</protein>